<gene>
    <name evidence="1" type="ORF">NCTC11685_02513</name>
</gene>
<dbReference type="AlphaFoldDB" id="A0A7H4N630"/>
<evidence type="ECO:0000313" key="1">
    <source>
        <dbReference type="EMBL" id="STV79109.1"/>
    </source>
</evidence>
<dbReference type="SUPFAM" id="SSF53850">
    <property type="entry name" value="Periplasmic binding protein-like II"/>
    <property type="match status" value="1"/>
</dbReference>
<name>A0A7H4N630_9ENTR</name>
<evidence type="ECO:0000313" key="2">
    <source>
        <dbReference type="Proteomes" id="UP000254863"/>
    </source>
</evidence>
<sequence length="146" mass="16560">MADRLRQRLAELDCELTIIFHDAKNWDGCQQFAQADLMMGDRLIGEAPVYALEQWLRCDVLWPNLLTGAQYAHLQATLDAVQALPDERSRSEALRNVFNCLMDDAIMTPLFNYNYRISAPPGVNGLRLNARGWFDFASAWLPASTP</sequence>
<dbReference type="EMBL" id="UGMS01000001">
    <property type="protein sequence ID" value="STV79109.1"/>
    <property type="molecule type" value="Genomic_DNA"/>
</dbReference>
<organism evidence="1 2">
    <name type="scientific">Klebsiella michiganensis</name>
    <dbReference type="NCBI Taxonomy" id="1134687"/>
    <lineage>
        <taxon>Bacteria</taxon>
        <taxon>Pseudomonadati</taxon>
        <taxon>Pseudomonadota</taxon>
        <taxon>Gammaproteobacteria</taxon>
        <taxon>Enterobacterales</taxon>
        <taxon>Enterobacteriaceae</taxon>
        <taxon>Klebsiella/Raoultella group</taxon>
        <taxon>Klebsiella</taxon>
    </lineage>
</organism>
<comment type="caution">
    <text evidence="1">The sequence shown here is derived from an EMBL/GenBank/DDBJ whole genome shotgun (WGS) entry which is preliminary data.</text>
</comment>
<protein>
    <submittedName>
        <fullName evidence="1">Oligopeptide ABC transporter</fullName>
    </submittedName>
</protein>
<dbReference type="Gene3D" id="3.10.105.10">
    <property type="entry name" value="Dipeptide-binding Protein, Domain 3"/>
    <property type="match status" value="1"/>
</dbReference>
<reference evidence="1 2" key="1">
    <citation type="submission" date="2018-06" db="EMBL/GenBank/DDBJ databases">
        <authorList>
            <consortium name="Pathogen Informatics"/>
            <person name="Doyle S."/>
        </authorList>
    </citation>
    <scope>NUCLEOTIDE SEQUENCE [LARGE SCALE GENOMIC DNA]</scope>
    <source>
        <strain evidence="1 2">NCTC11685</strain>
    </source>
</reference>
<accession>A0A7H4N630</accession>
<dbReference type="Proteomes" id="UP000254863">
    <property type="component" value="Unassembled WGS sequence"/>
</dbReference>
<proteinExistence type="predicted"/>